<comment type="caution">
    <text evidence="4">The sequence shown here is derived from an EMBL/GenBank/DDBJ whole genome shotgun (WGS) entry which is preliminary data.</text>
</comment>
<accession>A0ABP0DQF0</accession>
<dbReference type="PANTHER" id="PTHR10343">
    <property type="entry name" value="5'-AMP-ACTIVATED PROTEIN KINASE , BETA SUBUNIT"/>
    <property type="match status" value="1"/>
</dbReference>
<name>A0ABP0DQF0_9PEZI</name>
<dbReference type="PANTHER" id="PTHR10343:SF81">
    <property type="entry name" value="CRUCIFORM DNA-RECOGNIZING PROTEIN 1-RELATED"/>
    <property type="match status" value="1"/>
</dbReference>
<feature type="domain" description="AMP-activated protein kinase glycogen-binding" evidence="3">
    <location>
        <begin position="4"/>
        <end position="81"/>
    </location>
</feature>
<comment type="similarity">
    <text evidence="1">Belongs to the CRP1/MDG1 family.</text>
</comment>
<organism evidence="4 5">
    <name type="scientific">Sporothrix epigloea</name>
    <dbReference type="NCBI Taxonomy" id="1892477"/>
    <lineage>
        <taxon>Eukaryota</taxon>
        <taxon>Fungi</taxon>
        <taxon>Dikarya</taxon>
        <taxon>Ascomycota</taxon>
        <taxon>Pezizomycotina</taxon>
        <taxon>Sordariomycetes</taxon>
        <taxon>Sordariomycetidae</taxon>
        <taxon>Ophiostomatales</taxon>
        <taxon>Ophiostomataceae</taxon>
        <taxon>Sporothrix</taxon>
    </lineage>
</organism>
<dbReference type="Proteomes" id="UP001642501">
    <property type="component" value="Unassembled WGS sequence"/>
</dbReference>
<dbReference type="InterPro" id="IPR050827">
    <property type="entry name" value="CRP1_MDG1_kinase"/>
</dbReference>
<dbReference type="InterPro" id="IPR013783">
    <property type="entry name" value="Ig-like_fold"/>
</dbReference>
<sequence>MGSFVFIWPNAGEEVYVTGTFDNWSKTMQLDKVGDVFQKSVELQDASKKIYYKFVVDDKWVLDPAAPQERDEEGNINNVLTPENIIAAAPVTSVLSSAADESNPVEPTTALEDTPVTILPVTEDPPVAAENPASAAFLSSAAPASTTAQLAGIVPLEEKKVPTVEREEEPSTTDVAAPVTATAAAGVAAAGAAVVDTTETIAEDAKNMSGSAAEDLPGAFPATPASELNREVKLINPLPTAPGGVNPITLAPGEKVPDSLRTGDINANVKLDPESYEKADAAIAGDFSVDKLPPVSDYLIPESSLPIVSSDDFGINLATPGSTTAALAGTVPLEKDTPVESTTVPEVVKESQEAAGVDPEASAIPAEVQEKEQVEQELLQKVPEVPAAAESQETTGSGLSTTEVVGGVAAAAAGFGAAALATATSAKDKVVEQATPAFEKATAAASATANDAATKLPVSVKQVLPTAIQEQIASTSATGGEPVVTGVPTEVKASIQEAGTSPEAASNPVAVEEKKAVEAELLKTIDSSNHAEAEPVTPSAPASAVPATESATTEGVPASTAPNGKDAPSAFDAAPAPATFTNSTSAPHSTVAGNSTTSAAASASSKRSSKAGISTSAEKKKHRISGFFHKIMDKIDGDKKK</sequence>
<evidence type="ECO:0000256" key="2">
    <source>
        <dbReference type="SAM" id="MobiDB-lite"/>
    </source>
</evidence>
<dbReference type="Gene3D" id="2.60.40.10">
    <property type="entry name" value="Immunoglobulins"/>
    <property type="match status" value="1"/>
</dbReference>
<proteinExistence type="inferred from homology"/>
<feature type="compositionally biased region" description="Low complexity" evidence="2">
    <location>
        <begin position="534"/>
        <end position="554"/>
    </location>
</feature>
<feature type="compositionally biased region" description="Low complexity" evidence="2">
    <location>
        <begin position="566"/>
        <end position="581"/>
    </location>
</feature>
<evidence type="ECO:0000313" key="5">
    <source>
        <dbReference type="Proteomes" id="UP001642501"/>
    </source>
</evidence>
<dbReference type="InterPro" id="IPR014756">
    <property type="entry name" value="Ig_E-set"/>
</dbReference>
<dbReference type="Pfam" id="PF16561">
    <property type="entry name" value="AMPK1_CBM"/>
    <property type="match status" value="1"/>
</dbReference>
<protein>
    <submittedName>
        <fullName evidence="4">Cruciform DNA binding protein</fullName>
    </submittedName>
</protein>
<feature type="compositionally biased region" description="Low complexity" evidence="2">
    <location>
        <begin position="589"/>
        <end position="616"/>
    </location>
</feature>
<dbReference type="SUPFAM" id="SSF81296">
    <property type="entry name" value="E set domains"/>
    <property type="match status" value="1"/>
</dbReference>
<gene>
    <name evidence="4" type="primary">CRP1</name>
    <name evidence="4" type="ORF">SEPCBS57363_004144</name>
</gene>
<dbReference type="EMBL" id="CAWUOM010000074">
    <property type="protein sequence ID" value="CAK7270519.1"/>
    <property type="molecule type" value="Genomic_DNA"/>
</dbReference>
<dbReference type="CDD" id="cd02859">
    <property type="entry name" value="E_set_AMPKbeta_like_N"/>
    <property type="match status" value="1"/>
</dbReference>
<evidence type="ECO:0000313" key="4">
    <source>
        <dbReference type="EMBL" id="CAK7270519.1"/>
    </source>
</evidence>
<reference evidence="4 5" key="1">
    <citation type="submission" date="2024-01" db="EMBL/GenBank/DDBJ databases">
        <authorList>
            <person name="Allen C."/>
            <person name="Tagirdzhanova G."/>
        </authorList>
    </citation>
    <scope>NUCLEOTIDE SEQUENCE [LARGE SCALE GENOMIC DNA]</scope>
    <source>
        <strain evidence="4 5">CBS 573.63</strain>
    </source>
</reference>
<keyword evidence="5" id="KW-1185">Reference proteome</keyword>
<evidence type="ECO:0000256" key="1">
    <source>
        <dbReference type="ARBA" id="ARBA00038216"/>
    </source>
</evidence>
<evidence type="ECO:0000259" key="3">
    <source>
        <dbReference type="Pfam" id="PF16561"/>
    </source>
</evidence>
<feature type="region of interest" description="Disordered" evidence="2">
    <location>
        <begin position="525"/>
        <end position="625"/>
    </location>
</feature>
<dbReference type="InterPro" id="IPR032640">
    <property type="entry name" value="AMPK1_CBM"/>
</dbReference>